<dbReference type="PROSITE" id="PS50088">
    <property type="entry name" value="ANK_REPEAT"/>
    <property type="match status" value="1"/>
</dbReference>
<evidence type="ECO:0000256" key="1">
    <source>
        <dbReference type="ARBA" id="ARBA00012210"/>
    </source>
</evidence>
<dbReference type="InterPro" id="IPR036770">
    <property type="entry name" value="Ankyrin_rpt-contain_sf"/>
</dbReference>
<dbReference type="SUPFAM" id="SSF48403">
    <property type="entry name" value="Ankyrin repeat"/>
    <property type="match status" value="1"/>
</dbReference>
<dbReference type="PROSITE" id="PS50297">
    <property type="entry name" value="ANK_REP_REGION"/>
    <property type="match status" value="1"/>
</dbReference>
<accession>A0AAD6J4Y2</accession>
<sequence length="405" mass="45661">MVCQPGPEPPVRRYYINLPKNLPARYIPVRVWVIRVNNREIEYSPHSKCNPDLKLAVRPPPSATTYPLLCIHVIGWRWRPIDTLDSSIDFPSLGLNIPGVPGYDPTRDRAGNLRPHPNRVILLLKNLKSPEIAMRHLYLIWRDMRTTVGNIIGSISRAVAWMKGWKAWRNKQQEEEEKFKDAFHLKVDFESFMRAGGSRTSSSISEAGDRGRTALHLASSPVGAVPPKFYGRNLTWGPYKRKEISEVCEIATTMLLLQASDEEAINVQCWNGNTPLLQSISNQNLAVSKTLLDSAKVHHDITDFRGRSALNIAVLTGNPEILEFYLQYERLRALIDKQDDLGMTPLCLALRQGHVDLALMLINAGADLGIRDVFGVGVVHANGNIWIRYLRRISSAGSDRYSGQR</sequence>
<evidence type="ECO:0000313" key="6">
    <source>
        <dbReference type="Proteomes" id="UP001221413"/>
    </source>
</evidence>
<organism evidence="5 6">
    <name type="scientific">Drechslerella dactyloides</name>
    <name type="common">Nematode-trapping fungus</name>
    <name type="synonym">Arthrobotrys dactyloides</name>
    <dbReference type="NCBI Taxonomy" id="74499"/>
    <lineage>
        <taxon>Eukaryota</taxon>
        <taxon>Fungi</taxon>
        <taxon>Dikarya</taxon>
        <taxon>Ascomycota</taxon>
        <taxon>Pezizomycotina</taxon>
        <taxon>Orbiliomycetes</taxon>
        <taxon>Orbiliales</taxon>
        <taxon>Orbiliaceae</taxon>
        <taxon>Drechslerella</taxon>
    </lineage>
</organism>
<name>A0AAD6J4Y2_DREDA</name>
<keyword evidence="3 4" id="KW-0040">ANK repeat</keyword>
<gene>
    <name evidence="5" type="ORF">Dda_0313</name>
</gene>
<dbReference type="SMART" id="SM00248">
    <property type="entry name" value="ANK"/>
    <property type="match status" value="3"/>
</dbReference>
<reference evidence="5" key="1">
    <citation type="submission" date="2023-01" db="EMBL/GenBank/DDBJ databases">
        <title>The chitinases involved in constricting ring structure development in the nematode-trapping fungus Drechslerella dactyloides.</title>
        <authorList>
            <person name="Wang R."/>
            <person name="Zhang L."/>
            <person name="Tang P."/>
            <person name="Li S."/>
            <person name="Liang L."/>
        </authorList>
    </citation>
    <scope>NUCLEOTIDE SEQUENCE</scope>
    <source>
        <strain evidence="5">YMF1.00031</strain>
    </source>
</reference>
<proteinExistence type="predicted"/>
<dbReference type="Pfam" id="PF12796">
    <property type="entry name" value="Ank_2"/>
    <property type="match status" value="1"/>
</dbReference>
<dbReference type="EC" id="2.3.1.225" evidence="1"/>
<protein>
    <recommendedName>
        <fullName evidence="1">protein S-acyltransferase</fullName>
        <ecNumber evidence="1">2.3.1.225</ecNumber>
    </recommendedName>
</protein>
<keyword evidence="6" id="KW-1185">Reference proteome</keyword>
<evidence type="ECO:0000256" key="2">
    <source>
        <dbReference type="ARBA" id="ARBA00022737"/>
    </source>
</evidence>
<dbReference type="EMBL" id="JAQGDS010000001">
    <property type="protein sequence ID" value="KAJ6264171.1"/>
    <property type="molecule type" value="Genomic_DNA"/>
</dbReference>
<dbReference type="PANTHER" id="PTHR24161:SF85">
    <property type="entry name" value="PALMITOYLTRANSFERASE HIP14"/>
    <property type="match status" value="1"/>
</dbReference>
<feature type="repeat" description="ANK" evidence="4">
    <location>
        <begin position="341"/>
        <end position="373"/>
    </location>
</feature>
<dbReference type="Proteomes" id="UP001221413">
    <property type="component" value="Unassembled WGS sequence"/>
</dbReference>
<dbReference type="PANTHER" id="PTHR24161">
    <property type="entry name" value="ANK_REP_REGION DOMAIN-CONTAINING PROTEIN-RELATED"/>
    <property type="match status" value="1"/>
</dbReference>
<dbReference type="Gene3D" id="1.25.40.20">
    <property type="entry name" value="Ankyrin repeat-containing domain"/>
    <property type="match status" value="1"/>
</dbReference>
<evidence type="ECO:0000313" key="5">
    <source>
        <dbReference type="EMBL" id="KAJ6264171.1"/>
    </source>
</evidence>
<evidence type="ECO:0000256" key="3">
    <source>
        <dbReference type="ARBA" id="ARBA00023043"/>
    </source>
</evidence>
<comment type="caution">
    <text evidence="5">The sequence shown here is derived from an EMBL/GenBank/DDBJ whole genome shotgun (WGS) entry which is preliminary data.</text>
</comment>
<dbReference type="AlphaFoldDB" id="A0AAD6J4Y2"/>
<keyword evidence="2" id="KW-0677">Repeat</keyword>
<evidence type="ECO:0000256" key="4">
    <source>
        <dbReference type="PROSITE-ProRule" id="PRU00023"/>
    </source>
</evidence>
<dbReference type="InterPro" id="IPR002110">
    <property type="entry name" value="Ankyrin_rpt"/>
</dbReference>
<dbReference type="GO" id="GO:0019706">
    <property type="term" value="F:protein-cysteine S-palmitoyltransferase activity"/>
    <property type="evidence" value="ECO:0007669"/>
    <property type="project" value="UniProtKB-EC"/>
</dbReference>